<dbReference type="InterPro" id="IPR011991">
    <property type="entry name" value="ArsR-like_HTH"/>
</dbReference>
<dbReference type="KEGG" id="mmil:sm9_1746"/>
<dbReference type="Gene3D" id="1.10.10.10">
    <property type="entry name" value="Winged helix-like DNA-binding domain superfamily/Winged helix DNA-binding domain"/>
    <property type="match status" value="1"/>
</dbReference>
<dbReference type="OrthoDB" id="11410at2157"/>
<reference evidence="2 3" key="1">
    <citation type="submission" date="2015-04" db="EMBL/GenBank/DDBJ databases">
        <title>The complete genome sequence of the rumen methanogen Methanobrevibacter millerae SM9.</title>
        <authorList>
            <person name="Leahy S.C."/>
            <person name="Kelly W.J."/>
            <person name="Pacheco D.M."/>
            <person name="Li D."/>
            <person name="Altermann E."/>
            <person name="Attwood G.T."/>
        </authorList>
    </citation>
    <scope>NUCLEOTIDE SEQUENCE [LARGE SCALE GENOMIC DNA]</scope>
    <source>
        <strain evidence="2 3">SM9</strain>
    </source>
</reference>
<evidence type="ECO:0000313" key="2">
    <source>
        <dbReference type="EMBL" id="ALT69513.1"/>
    </source>
</evidence>
<name>A0A0U3DT08_9EURY</name>
<dbReference type="InterPro" id="IPR036390">
    <property type="entry name" value="WH_DNA-bd_sf"/>
</dbReference>
<dbReference type="PATRIC" id="fig|230361.4.peg.1808"/>
<dbReference type="SUPFAM" id="SSF46785">
    <property type="entry name" value="Winged helix' DNA-binding domain"/>
    <property type="match status" value="1"/>
</dbReference>
<evidence type="ECO:0000259" key="1">
    <source>
        <dbReference type="Pfam" id="PF08350"/>
    </source>
</evidence>
<gene>
    <name evidence="2" type="ORF">sm9_1746</name>
</gene>
<protein>
    <submittedName>
        <fullName evidence="2">Transcriptional regulator</fullName>
    </submittedName>
</protein>
<dbReference type="RefSeq" id="WP_058739743.1">
    <property type="nucleotide sequence ID" value="NZ_CP011266.1"/>
</dbReference>
<dbReference type="InterPro" id="IPR036388">
    <property type="entry name" value="WH-like_DNA-bd_sf"/>
</dbReference>
<evidence type="ECO:0000313" key="3">
    <source>
        <dbReference type="Proteomes" id="UP000067738"/>
    </source>
</evidence>
<dbReference type="Pfam" id="PF08350">
    <property type="entry name" value="FilR1_middle"/>
    <property type="match status" value="1"/>
</dbReference>
<dbReference type="AlphaFoldDB" id="A0A0U3DT08"/>
<accession>A0A0U3DT08</accession>
<dbReference type="GeneID" id="26736689"/>
<proteinExistence type="predicted"/>
<keyword evidence="3" id="KW-1185">Reference proteome</keyword>
<feature type="domain" description="Methanogenesis regulatory protein FilR1 middle" evidence="1">
    <location>
        <begin position="139"/>
        <end position="265"/>
    </location>
</feature>
<dbReference type="CDD" id="cd00090">
    <property type="entry name" value="HTH_ARSR"/>
    <property type="match status" value="1"/>
</dbReference>
<dbReference type="EMBL" id="CP011266">
    <property type="protein sequence ID" value="ALT69513.1"/>
    <property type="molecule type" value="Genomic_DNA"/>
</dbReference>
<sequence length="267" mass="31572">MSSSTLKENEPQEFKNVKYLLTSSMRTLILIVLYTNKKNLNEIRDELKKPSATILHGLKELEENNLIKKDRKYYSLTSNGYLLATNMIKLIDNWYAIEKNKVFWNNHDLSGIPENFLNKLYLLKDAQFISSTTSDLSNAFNTYIQLISTADELNIILPIYSENHFKYLIKLLKNDDLKRLTILINTEILKTMKKNRYLKKSLIENEKTKIIEISENPKIFLTFSNEFMALTLFFNDNHYDDSQIIIDKHENAIKWSKNLFQRYMEMI</sequence>
<organism evidence="2 3">
    <name type="scientific">Methanobrevibacter millerae</name>
    <dbReference type="NCBI Taxonomy" id="230361"/>
    <lineage>
        <taxon>Archaea</taxon>
        <taxon>Methanobacteriati</taxon>
        <taxon>Methanobacteriota</taxon>
        <taxon>Methanomada group</taxon>
        <taxon>Methanobacteria</taxon>
        <taxon>Methanobacteriales</taxon>
        <taxon>Methanobacteriaceae</taxon>
        <taxon>Methanobrevibacter</taxon>
    </lineage>
</organism>
<dbReference type="PIRSF" id="PIRSF006692">
    <property type="entry name" value="TF_HTH_AF0396_prd"/>
    <property type="match status" value="1"/>
</dbReference>
<dbReference type="InterPro" id="IPR013561">
    <property type="entry name" value="FilR1_middle_dom"/>
</dbReference>
<dbReference type="Proteomes" id="UP000067738">
    <property type="component" value="Chromosome"/>
</dbReference>
<dbReference type="InterPro" id="IPR016490">
    <property type="entry name" value="Tscrpt_reg_HTH_AF0396-typ3"/>
</dbReference>